<dbReference type="Pfam" id="PF23584">
    <property type="entry name" value="DUF7136"/>
    <property type="match status" value="1"/>
</dbReference>
<dbReference type="Proteomes" id="UP001154252">
    <property type="component" value="Unassembled WGS sequence"/>
</dbReference>
<name>A0A9W4K6D9_9EURO</name>
<keyword evidence="1" id="KW-0732">Signal</keyword>
<keyword evidence="4" id="KW-1185">Reference proteome</keyword>
<dbReference type="AlphaFoldDB" id="A0A9W4K6D9"/>
<evidence type="ECO:0000259" key="2">
    <source>
        <dbReference type="Pfam" id="PF23584"/>
    </source>
</evidence>
<evidence type="ECO:0000256" key="1">
    <source>
        <dbReference type="SAM" id="SignalP"/>
    </source>
</evidence>
<evidence type="ECO:0000313" key="4">
    <source>
        <dbReference type="Proteomes" id="UP001154252"/>
    </source>
</evidence>
<accession>A0A9W4K6D9</accession>
<evidence type="ECO:0000313" key="3">
    <source>
        <dbReference type="EMBL" id="CAG8890308.1"/>
    </source>
</evidence>
<feature type="domain" description="DUF7136" evidence="2">
    <location>
        <begin position="21"/>
        <end position="244"/>
    </location>
</feature>
<gene>
    <name evidence="3" type="ORF">PEGY_LOCUS2141</name>
</gene>
<feature type="signal peptide" evidence="1">
    <location>
        <begin position="1"/>
        <end position="19"/>
    </location>
</feature>
<dbReference type="InterPro" id="IPR055560">
    <property type="entry name" value="DUF7136"/>
</dbReference>
<sequence length="275" mass="29681">MFCVQACLLALGLLALAGADSTGTTEVDIVFPRNDTYELMPLMPVVFAVQNPAAVQHLYTTLEYLVWPEEGPYNGSFNELRIDMVTPNETTQFLSEGIPNLLNTEGKWGFSWRLRSTNCSTSDDGTAYNDDHMTEDYDGFHRRTSWSYQYFRFTTAKGGRQPNLTAITTGEDCGKTQGIAFDVKQNLEVPFALTGNGPSSCALLASPAPTPSPCRASVVPSIASSISARITQAECYAATPAVSCPPKKDGAAVNSPGIQAALLAGPAWILYNVLF</sequence>
<comment type="caution">
    <text evidence="3">The sequence shown here is derived from an EMBL/GenBank/DDBJ whole genome shotgun (WGS) entry which is preliminary data.</text>
</comment>
<reference evidence="3" key="1">
    <citation type="submission" date="2021-07" db="EMBL/GenBank/DDBJ databases">
        <authorList>
            <person name="Branca A.L. A."/>
        </authorList>
    </citation>
    <scope>NUCLEOTIDE SEQUENCE</scope>
</reference>
<dbReference type="EMBL" id="CAJVRC010000843">
    <property type="protein sequence ID" value="CAG8890308.1"/>
    <property type="molecule type" value="Genomic_DNA"/>
</dbReference>
<dbReference type="OrthoDB" id="4490227at2759"/>
<organism evidence="3 4">
    <name type="scientific">Penicillium egyptiacum</name>
    <dbReference type="NCBI Taxonomy" id="1303716"/>
    <lineage>
        <taxon>Eukaryota</taxon>
        <taxon>Fungi</taxon>
        <taxon>Dikarya</taxon>
        <taxon>Ascomycota</taxon>
        <taxon>Pezizomycotina</taxon>
        <taxon>Eurotiomycetes</taxon>
        <taxon>Eurotiomycetidae</taxon>
        <taxon>Eurotiales</taxon>
        <taxon>Aspergillaceae</taxon>
        <taxon>Penicillium</taxon>
    </lineage>
</organism>
<protein>
    <recommendedName>
        <fullName evidence="2">DUF7136 domain-containing protein</fullName>
    </recommendedName>
</protein>
<proteinExistence type="predicted"/>
<feature type="chain" id="PRO_5040754872" description="DUF7136 domain-containing protein" evidence="1">
    <location>
        <begin position="20"/>
        <end position="275"/>
    </location>
</feature>